<keyword evidence="3" id="KW-1185">Reference proteome</keyword>
<evidence type="ECO:0000256" key="1">
    <source>
        <dbReference type="SAM" id="Phobius"/>
    </source>
</evidence>
<feature type="transmembrane region" description="Helical" evidence="1">
    <location>
        <begin position="104"/>
        <end position="123"/>
    </location>
</feature>
<keyword evidence="1" id="KW-0472">Membrane</keyword>
<dbReference type="SUPFAM" id="SSF103501">
    <property type="entry name" value="Respiratory nitrate reductase 1 gamma chain"/>
    <property type="match status" value="1"/>
</dbReference>
<dbReference type="InterPro" id="IPR036197">
    <property type="entry name" value="NarG-like_sf"/>
</dbReference>
<name>A0A2W7IDR0_9PROT</name>
<dbReference type="OrthoDB" id="9765258at2"/>
<evidence type="ECO:0000313" key="3">
    <source>
        <dbReference type="Proteomes" id="UP000249688"/>
    </source>
</evidence>
<gene>
    <name evidence="2" type="ORF">C8P66_11255</name>
</gene>
<feature type="transmembrane region" description="Helical" evidence="1">
    <location>
        <begin position="143"/>
        <end position="168"/>
    </location>
</feature>
<dbReference type="NCBIfam" id="TIGR02484">
    <property type="entry name" value="CitB"/>
    <property type="match status" value="1"/>
</dbReference>
<reference evidence="2 3" key="1">
    <citation type="submission" date="2018-06" db="EMBL/GenBank/DDBJ databases">
        <title>Genomic Encyclopedia of Archaeal and Bacterial Type Strains, Phase II (KMG-II): from individual species to whole genera.</title>
        <authorList>
            <person name="Goeker M."/>
        </authorList>
    </citation>
    <scope>NUCLEOTIDE SEQUENCE [LARGE SCALE GENOMIC DNA]</scope>
    <source>
        <strain evidence="2 3">DSM 24525</strain>
    </source>
</reference>
<keyword evidence="1" id="KW-0812">Transmembrane</keyword>
<feature type="transmembrane region" description="Helical" evidence="1">
    <location>
        <begin position="221"/>
        <end position="239"/>
    </location>
</feature>
<keyword evidence="1" id="KW-1133">Transmembrane helix</keyword>
<organism evidence="2 3">
    <name type="scientific">Humitalea rosea</name>
    <dbReference type="NCBI Taxonomy" id="990373"/>
    <lineage>
        <taxon>Bacteria</taxon>
        <taxon>Pseudomonadati</taxon>
        <taxon>Pseudomonadota</taxon>
        <taxon>Alphaproteobacteria</taxon>
        <taxon>Acetobacterales</taxon>
        <taxon>Roseomonadaceae</taxon>
        <taxon>Humitalea</taxon>
    </lineage>
</organism>
<dbReference type="AlphaFoldDB" id="A0A2W7IDR0"/>
<protein>
    <submittedName>
        <fullName evidence="2">Citrate/tricarballylate utilization protein</fullName>
    </submittedName>
</protein>
<dbReference type="InterPro" id="IPR012830">
    <property type="entry name" value="Citrate_utilization_prot_B"/>
</dbReference>
<comment type="caution">
    <text evidence="2">The sequence shown here is derived from an EMBL/GenBank/DDBJ whole genome shotgun (WGS) entry which is preliminary data.</text>
</comment>
<dbReference type="SUPFAM" id="SSF54862">
    <property type="entry name" value="4Fe-4S ferredoxins"/>
    <property type="match status" value="1"/>
</dbReference>
<feature type="transmembrane region" description="Helical" evidence="1">
    <location>
        <begin position="294"/>
        <end position="313"/>
    </location>
</feature>
<dbReference type="Proteomes" id="UP000249688">
    <property type="component" value="Unassembled WGS sequence"/>
</dbReference>
<proteinExistence type="predicted"/>
<feature type="transmembrane region" description="Helical" evidence="1">
    <location>
        <begin position="251"/>
        <end position="273"/>
    </location>
</feature>
<dbReference type="RefSeq" id="WP_111398465.1">
    <property type="nucleotide sequence ID" value="NZ_QKYU01000012.1"/>
</dbReference>
<sequence>MRETEAVGEARRQMAVCNACRYCEGYCAVFPAMALRRDFSAGDLSYLANLCHGCKGCYHACQYAPPHAFGVNVPETFARLRQDSYADYAWPQPMGAVFQRNGTIVSLVAALSVIVLLLGTMAWKDPAVFYGQHSGPGAFYRIIPWGLMAAIAGLSFVFALVAMGVGVAKFWKDTGGGSPAPAPIAEGTIDILTLANLGGGGHGCNDIGERFSQGKRHLHHALFYGFGLCFAATSVATIYDHFLGWQAPYGFWSLPVLLGTLGGIGMVIGATGLTWMKIVADPGPIAKSVLGGEYALLMLLWMVAMTGLVLLGLRHTGAMGVLLVIHLGFVLAFFLVLPYSKMVHGAYRGAALIRNAMEKRQAKTA</sequence>
<evidence type="ECO:0000313" key="2">
    <source>
        <dbReference type="EMBL" id="PZW45040.1"/>
    </source>
</evidence>
<dbReference type="EMBL" id="QKYU01000012">
    <property type="protein sequence ID" value="PZW45040.1"/>
    <property type="molecule type" value="Genomic_DNA"/>
</dbReference>
<feature type="transmembrane region" description="Helical" evidence="1">
    <location>
        <begin position="319"/>
        <end position="339"/>
    </location>
</feature>
<accession>A0A2W7IDR0</accession>